<organism evidence="2 3">
    <name type="scientific">Trapa incisa</name>
    <dbReference type="NCBI Taxonomy" id="236973"/>
    <lineage>
        <taxon>Eukaryota</taxon>
        <taxon>Viridiplantae</taxon>
        <taxon>Streptophyta</taxon>
        <taxon>Embryophyta</taxon>
        <taxon>Tracheophyta</taxon>
        <taxon>Spermatophyta</taxon>
        <taxon>Magnoliopsida</taxon>
        <taxon>eudicotyledons</taxon>
        <taxon>Gunneridae</taxon>
        <taxon>Pentapetalae</taxon>
        <taxon>rosids</taxon>
        <taxon>malvids</taxon>
        <taxon>Myrtales</taxon>
        <taxon>Lythraceae</taxon>
        <taxon>Trapa</taxon>
    </lineage>
</organism>
<gene>
    <name evidence="2" type="ORF">SAY87_014744</name>
</gene>
<evidence type="ECO:0000313" key="2">
    <source>
        <dbReference type="EMBL" id="KAK4748158.1"/>
    </source>
</evidence>
<dbReference type="EMBL" id="JAXIOK010000019">
    <property type="protein sequence ID" value="KAK4748158.1"/>
    <property type="molecule type" value="Genomic_DNA"/>
</dbReference>
<feature type="compositionally biased region" description="Basic and acidic residues" evidence="1">
    <location>
        <begin position="40"/>
        <end position="65"/>
    </location>
</feature>
<dbReference type="AlphaFoldDB" id="A0AAN7GW26"/>
<comment type="caution">
    <text evidence="2">The sequence shown here is derived from an EMBL/GenBank/DDBJ whole genome shotgun (WGS) entry which is preliminary data.</text>
</comment>
<name>A0AAN7GW26_9MYRT</name>
<evidence type="ECO:0000256" key="1">
    <source>
        <dbReference type="SAM" id="MobiDB-lite"/>
    </source>
</evidence>
<protein>
    <submittedName>
        <fullName evidence="2">Uncharacterized protein</fullName>
    </submittedName>
</protein>
<keyword evidence="3" id="KW-1185">Reference proteome</keyword>
<accession>A0AAN7GW26</accession>
<sequence>MDAEAEFSAMAEWSAYPPKRVCLETDIKDPKLTRATSMVHKGEKQVAKKAKLDEAGRGIRAEPRQQPKQMIKKMKVRRIDRAEESCVRRATTSEAEICGPGAVQRPRFDGKRREIGTIKDQFTEEEGPGRIDS</sequence>
<feature type="region of interest" description="Disordered" evidence="1">
    <location>
        <begin position="40"/>
        <end position="76"/>
    </location>
</feature>
<reference evidence="2 3" key="1">
    <citation type="journal article" date="2023" name="Hortic Res">
        <title>Pangenome of water caltrop reveals structural variations and asymmetric subgenome divergence after allopolyploidization.</title>
        <authorList>
            <person name="Zhang X."/>
            <person name="Chen Y."/>
            <person name="Wang L."/>
            <person name="Yuan Y."/>
            <person name="Fang M."/>
            <person name="Shi L."/>
            <person name="Lu R."/>
            <person name="Comes H.P."/>
            <person name="Ma Y."/>
            <person name="Chen Y."/>
            <person name="Huang G."/>
            <person name="Zhou Y."/>
            <person name="Zheng Z."/>
            <person name="Qiu Y."/>
        </authorList>
    </citation>
    <scope>NUCLEOTIDE SEQUENCE [LARGE SCALE GENOMIC DNA]</scope>
    <source>
        <tissue evidence="2">Roots</tissue>
    </source>
</reference>
<proteinExistence type="predicted"/>
<evidence type="ECO:0000313" key="3">
    <source>
        <dbReference type="Proteomes" id="UP001345219"/>
    </source>
</evidence>
<dbReference type="Proteomes" id="UP001345219">
    <property type="component" value="Chromosome 12"/>
</dbReference>